<accession>A0A8S1QRZ1</accession>
<reference evidence="1" key="1">
    <citation type="submission" date="2021-01" db="EMBL/GenBank/DDBJ databases">
        <authorList>
            <consortium name="Genoscope - CEA"/>
            <person name="William W."/>
        </authorList>
    </citation>
    <scope>NUCLEOTIDE SEQUENCE</scope>
</reference>
<keyword evidence="2" id="KW-1185">Reference proteome</keyword>
<protein>
    <submittedName>
        <fullName evidence="1">Uncharacterized protein</fullName>
    </submittedName>
</protein>
<organism evidence="1 2">
    <name type="scientific">Paramecium sonneborni</name>
    <dbReference type="NCBI Taxonomy" id="65129"/>
    <lineage>
        <taxon>Eukaryota</taxon>
        <taxon>Sar</taxon>
        <taxon>Alveolata</taxon>
        <taxon>Ciliophora</taxon>
        <taxon>Intramacronucleata</taxon>
        <taxon>Oligohymenophorea</taxon>
        <taxon>Peniculida</taxon>
        <taxon>Parameciidae</taxon>
        <taxon>Paramecium</taxon>
    </lineage>
</organism>
<comment type="caution">
    <text evidence="1">The sequence shown here is derived from an EMBL/GenBank/DDBJ whole genome shotgun (WGS) entry which is preliminary data.</text>
</comment>
<evidence type="ECO:0000313" key="2">
    <source>
        <dbReference type="Proteomes" id="UP000692954"/>
    </source>
</evidence>
<evidence type="ECO:0000313" key="1">
    <source>
        <dbReference type="EMBL" id="CAD8117675.1"/>
    </source>
</evidence>
<sequence>MHYKKQQKVDTYKKYLIYFWKQEQGQDLETETSLGIIVVIDWEDKQMI</sequence>
<dbReference type="Proteomes" id="UP000692954">
    <property type="component" value="Unassembled WGS sequence"/>
</dbReference>
<dbReference type="AlphaFoldDB" id="A0A8S1QRZ1"/>
<dbReference type="EMBL" id="CAJJDN010000114">
    <property type="protein sequence ID" value="CAD8117675.1"/>
    <property type="molecule type" value="Genomic_DNA"/>
</dbReference>
<name>A0A8S1QRZ1_9CILI</name>
<proteinExistence type="predicted"/>
<gene>
    <name evidence="1" type="ORF">PSON_ATCC_30995.1.T1140155</name>
</gene>